<evidence type="ECO:0000313" key="3">
    <source>
        <dbReference type="Proteomes" id="UP000017127"/>
    </source>
</evidence>
<reference evidence="2 3" key="1">
    <citation type="journal article" date="2013" name="Front. Microbiol.">
        <title>Comparative genomic analyses of the cyanobacterium, Lyngbya aestuarii BL J, a powerful hydrogen producer.</title>
        <authorList>
            <person name="Kothari A."/>
            <person name="Vaughn M."/>
            <person name="Garcia-Pichel F."/>
        </authorList>
    </citation>
    <scope>NUCLEOTIDE SEQUENCE [LARGE SCALE GENOMIC DNA]</scope>
    <source>
        <strain evidence="2 3">BL J</strain>
    </source>
</reference>
<comment type="caution">
    <text evidence="2">The sequence shown here is derived from an EMBL/GenBank/DDBJ whole genome shotgun (WGS) entry which is preliminary data.</text>
</comment>
<gene>
    <name evidence="2" type="ORF">M595_1447</name>
</gene>
<keyword evidence="3" id="KW-1185">Reference proteome</keyword>
<evidence type="ECO:0000313" key="2">
    <source>
        <dbReference type="EMBL" id="ERT08620.1"/>
    </source>
</evidence>
<proteinExistence type="predicted"/>
<dbReference type="AlphaFoldDB" id="U7QNC4"/>
<sequence>MPEVVQQRELFKQAELNSFTAWVNTVAKKCDRQPSLIWRYIKAAKYYLKSVNSDDIEQVDEAKAPPEALEKLEKVERNAPQPVFEKLREKVLAGKATVKECRKIEQEYRPEGEQLRRGRPPKGQEGSYQHLGLGVASSLTTTTPVIDIEQLPRNQVAVTIARSLTNSLVDWTMQCSGMKYPSKSSSGTHRGSG</sequence>
<accession>U7QNC4</accession>
<evidence type="ECO:0000256" key="1">
    <source>
        <dbReference type="SAM" id="MobiDB-lite"/>
    </source>
</evidence>
<organism evidence="2 3">
    <name type="scientific">Lyngbya aestuarii BL J</name>
    <dbReference type="NCBI Taxonomy" id="1348334"/>
    <lineage>
        <taxon>Bacteria</taxon>
        <taxon>Bacillati</taxon>
        <taxon>Cyanobacteriota</taxon>
        <taxon>Cyanophyceae</taxon>
        <taxon>Oscillatoriophycideae</taxon>
        <taxon>Oscillatoriales</taxon>
        <taxon>Microcoleaceae</taxon>
        <taxon>Lyngbya</taxon>
    </lineage>
</organism>
<protein>
    <submittedName>
        <fullName evidence="2">Uncharacterized protein</fullName>
    </submittedName>
</protein>
<feature type="region of interest" description="Disordered" evidence="1">
    <location>
        <begin position="109"/>
        <end position="129"/>
    </location>
</feature>
<dbReference type="EMBL" id="AUZM01000009">
    <property type="protein sequence ID" value="ERT08620.1"/>
    <property type="molecule type" value="Genomic_DNA"/>
</dbReference>
<name>U7QNC4_9CYAN</name>
<dbReference type="Proteomes" id="UP000017127">
    <property type="component" value="Unassembled WGS sequence"/>
</dbReference>